<dbReference type="GO" id="GO:0000976">
    <property type="term" value="F:transcription cis-regulatory region binding"/>
    <property type="evidence" value="ECO:0007669"/>
    <property type="project" value="TreeGrafter"/>
</dbReference>
<gene>
    <name evidence="5" type="primary">scaTR5</name>
</gene>
<dbReference type="GO" id="GO:0003700">
    <property type="term" value="F:DNA-binding transcription factor activity"/>
    <property type="evidence" value="ECO:0007669"/>
    <property type="project" value="TreeGrafter"/>
</dbReference>
<dbReference type="InterPro" id="IPR009057">
    <property type="entry name" value="Homeodomain-like_sf"/>
</dbReference>
<dbReference type="InterPro" id="IPR001647">
    <property type="entry name" value="HTH_TetR"/>
</dbReference>
<dbReference type="PANTHER" id="PTHR30055:SF234">
    <property type="entry name" value="HTH-TYPE TRANSCRIPTIONAL REGULATOR BETI"/>
    <property type="match status" value="1"/>
</dbReference>
<dbReference type="Pfam" id="PF00440">
    <property type="entry name" value="TetR_N"/>
    <property type="match status" value="1"/>
</dbReference>
<evidence type="ECO:0000256" key="2">
    <source>
        <dbReference type="ARBA" id="ARBA00023125"/>
    </source>
</evidence>
<dbReference type="AlphaFoldDB" id="A0A493R172"/>
<dbReference type="EMBL" id="MK303577">
    <property type="protein sequence ID" value="QBF51752.1"/>
    <property type="molecule type" value="Genomic_DNA"/>
</dbReference>
<evidence type="ECO:0000313" key="5">
    <source>
        <dbReference type="EMBL" id="QBF51752.1"/>
    </source>
</evidence>
<accession>A0A493R172</accession>
<evidence type="ECO:0000259" key="4">
    <source>
        <dbReference type="Pfam" id="PF00440"/>
    </source>
</evidence>
<keyword evidence="2" id="KW-0238">DNA-binding</keyword>
<dbReference type="InterPro" id="IPR036271">
    <property type="entry name" value="Tet_transcr_reg_TetR-rel_C_sf"/>
</dbReference>
<keyword evidence="1" id="KW-0805">Transcription regulation</keyword>
<proteinExistence type="predicted"/>
<evidence type="ECO:0000256" key="3">
    <source>
        <dbReference type="ARBA" id="ARBA00023163"/>
    </source>
</evidence>
<dbReference type="Gene3D" id="1.10.357.10">
    <property type="entry name" value="Tetracycline Repressor, domain 2"/>
    <property type="match status" value="1"/>
</dbReference>
<dbReference type="PANTHER" id="PTHR30055">
    <property type="entry name" value="HTH-TYPE TRANSCRIPTIONAL REGULATOR RUTR"/>
    <property type="match status" value="1"/>
</dbReference>
<keyword evidence="3" id="KW-0804">Transcription</keyword>
<dbReference type="SUPFAM" id="SSF46689">
    <property type="entry name" value="Homeodomain-like"/>
    <property type="match status" value="1"/>
</dbReference>
<name>A0A493R172_9ACTN</name>
<sequence length="210" mass="22797">MLVSAKRASEQGGRTFTEEARRAQIVRAAIDTVAEHGYPNTSFSKIAQRAGLSSTGMISYYFAGKAELFDEVVSTVLRSAEEFVGPRMQHEPTYRGRLRAYIESNLDFMAKYPGHTLALAEIIIGTRDRDTVPVGAINQATASIDALVDCLDKGLAAGEFADVEPRVMAVAIRGAIDNTLRHHMLTPGVDLESYGSKLADLFDRATRAGS</sequence>
<dbReference type="InterPro" id="IPR050109">
    <property type="entry name" value="HTH-type_TetR-like_transc_reg"/>
</dbReference>
<protein>
    <submittedName>
        <fullName evidence="5">TetR family transcriptional regulator</fullName>
    </submittedName>
</protein>
<evidence type="ECO:0000256" key="1">
    <source>
        <dbReference type="ARBA" id="ARBA00023015"/>
    </source>
</evidence>
<organism evidence="5">
    <name type="scientific">Streptomyces caniferus</name>
    <dbReference type="NCBI Taxonomy" id="285557"/>
    <lineage>
        <taxon>Bacteria</taxon>
        <taxon>Bacillati</taxon>
        <taxon>Actinomycetota</taxon>
        <taxon>Actinomycetes</taxon>
        <taxon>Kitasatosporales</taxon>
        <taxon>Streptomycetaceae</taxon>
        <taxon>Streptomyces</taxon>
    </lineage>
</organism>
<dbReference type="SUPFAM" id="SSF48498">
    <property type="entry name" value="Tetracyclin repressor-like, C-terminal domain"/>
    <property type="match status" value="1"/>
</dbReference>
<dbReference type="Gene3D" id="1.10.10.60">
    <property type="entry name" value="Homeodomain-like"/>
    <property type="match status" value="1"/>
</dbReference>
<feature type="domain" description="HTH tetR-type" evidence="4">
    <location>
        <begin position="25"/>
        <end position="72"/>
    </location>
</feature>
<reference evidence="5" key="1">
    <citation type="journal article" date="2019" name="Org. Biomol. Chem.">
        <title>Structure elucidation and biosynthetic gene cluster analysis of caniferolides A-D, new bioactive glycosylated 36-membered polyol macrolides from the marine-derived Streptomyces caniferus CA-271066.</title>
        <authorList>
            <person name="Perez-Victoria I."/>
            <person name="Oves-Costales D."/>
            <person name="Lacret R."/>
            <person name="Martin J."/>
            <person name="Sanchez-Hidalgo M."/>
            <person name="Diaz C."/>
            <person name="Cautain B."/>
            <person name="Vicente F."/>
            <person name="Genilloud O."/>
            <person name="Reyes F."/>
        </authorList>
    </citation>
    <scope>NUCLEOTIDE SEQUENCE</scope>
    <source>
        <strain evidence="5">CA-271066</strain>
    </source>
</reference>